<feature type="domain" description="HTH tetR-type" evidence="5">
    <location>
        <begin position="6"/>
        <end position="66"/>
    </location>
</feature>
<dbReference type="PANTHER" id="PTHR30055:SF234">
    <property type="entry name" value="HTH-TYPE TRANSCRIPTIONAL REGULATOR BETI"/>
    <property type="match status" value="1"/>
</dbReference>
<dbReference type="EMBL" id="CP021081">
    <property type="protein sequence ID" value="ASN81508.1"/>
    <property type="molecule type" value="Genomic_DNA"/>
</dbReference>
<keyword evidence="3" id="KW-0804">Transcription</keyword>
<evidence type="ECO:0000256" key="4">
    <source>
        <dbReference type="PROSITE-ProRule" id="PRU00335"/>
    </source>
</evidence>
<dbReference type="AlphaFoldDB" id="A0A221SXY2"/>
<evidence type="ECO:0000259" key="5">
    <source>
        <dbReference type="PROSITE" id="PS50977"/>
    </source>
</evidence>
<dbReference type="InterPro" id="IPR001647">
    <property type="entry name" value="HTH_TetR"/>
</dbReference>
<gene>
    <name evidence="6" type="ORF">DFI_11325</name>
</gene>
<dbReference type="Gene3D" id="1.10.357.10">
    <property type="entry name" value="Tetracycline Repressor, domain 2"/>
    <property type="match status" value="1"/>
</dbReference>
<sequence length="198" mass="21360">MTTPGGPPDDPLLTAALQVLAERGLKGATTRAIAERAGVNEVTLFRRHGTKLALLRAAVLSRTTVLAGRGVHYTGNLEADLIHLTREYGEALHTVGPVIRVLVTEFPRHPELQGVLDGPRELFAQVAALLGRYQQEGQLRPEPLGSLLPALIGPLVLPHLMPDLFRTLLPLSPGTPPDPEAHVRAFLHGRATHPEETP</sequence>
<reference evidence="6 7" key="1">
    <citation type="submission" date="2017-05" db="EMBL/GenBank/DDBJ databases">
        <title>The complete genome sequence of Deinococcus ficus isolated from the rhizosphere of the Ficus religiosa L. in Taiwan.</title>
        <authorList>
            <person name="Wu K.-M."/>
            <person name="Liao T.-L."/>
            <person name="Liu Y.-M."/>
            <person name="Young C.-C."/>
            <person name="Tsai S.-F."/>
        </authorList>
    </citation>
    <scope>NUCLEOTIDE SEQUENCE [LARGE SCALE GENOMIC DNA]</scope>
    <source>
        <strain evidence="6 7">CC-FR2-10</strain>
    </source>
</reference>
<name>A0A221SXY2_9DEIO</name>
<evidence type="ECO:0000256" key="1">
    <source>
        <dbReference type="ARBA" id="ARBA00023015"/>
    </source>
</evidence>
<evidence type="ECO:0000256" key="2">
    <source>
        <dbReference type="ARBA" id="ARBA00023125"/>
    </source>
</evidence>
<dbReference type="InterPro" id="IPR050109">
    <property type="entry name" value="HTH-type_TetR-like_transc_reg"/>
</dbReference>
<dbReference type="PRINTS" id="PR00455">
    <property type="entry name" value="HTHTETR"/>
</dbReference>
<dbReference type="STRING" id="317577.GCA_000419625_01660"/>
<proteinExistence type="predicted"/>
<evidence type="ECO:0000313" key="7">
    <source>
        <dbReference type="Proteomes" id="UP000259030"/>
    </source>
</evidence>
<dbReference type="Proteomes" id="UP000259030">
    <property type="component" value="Chromosome"/>
</dbReference>
<evidence type="ECO:0000313" key="6">
    <source>
        <dbReference type="EMBL" id="ASN81508.1"/>
    </source>
</evidence>
<evidence type="ECO:0000256" key="3">
    <source>
        <dbReference type="ARBA" id="ARBA00023163"/>
    </source>
</evidence>
<keyword evidence="7" id="KW-1185">Reference proteome</keyword>
<dbReference type="GO" id="GO:0000976">
    <property type="term" value="F:transcription cis-regulatory region binding"/>
    <property type="evidence" value="ECO:0007669"/>
    <property type="project" value="TreeGrafter"/>
</dbReference>
<dbReference type="RefSeq" id="WP_027463183.1">
    <property type="nucleotide sequence ID" value="NZ_CP021081.1"/>
</dbReference>
<dbReference type="GO" id="GO:0003700">
    <property type="term" value="F:DNA-binding transcription factor activity"/>
    <property type="evidence" value="ECO:0007669"/>
    <property type="project" value="TreeGrafter"/>
</dbReference>
<dbReference type="PROSITE" id="PS50977">
    <property type="entry name" value="HTH_TETR_2"/>
    <property type="match status" value="1"/>
</dbReference>
<dbReference type="InterPro" id="IPR009057">
    <property type="entry name" value="Homeodomain-like_sf"/>
</dbReference>
<keyword evidence="1" id="KW-0805">Transcription regulation</keyword>
<dbReference type="Gene3D" id="1.10.10.60">
    <property type="entry name" value="Homeodomain-like"/>
    <property type="match status" value="1"/>
</dbReference>
<keyword evidence="2 4" id="KW-0238">DNA-binding</keyword>
<organism evidence="6 7">
    <name type="scientific">Deinococcus ficus</name>
    <dbReference type="NCBI Taxonomy" id="317577"/>
    <lineage>
        <taxon>Bacteria</taxon>
        <taxon>Thermotogati</taxon>
        <taxon>Deinococcota</taxon>
        <taxon>Deinococci</taxon>
        <taxon>Deinococcales</taxon>
        <taxon>Deinococcaceae</taxon>
        <taxon>Deinococcus</taxon>
    </lineage>
</organism>
<accession>A0A221SXY2</accession>
<dbReference type="SUPFAM" id="SSF46689">
    <property type="entry name" value="Homeodomain-like"/>
    <property type="match status" value="1"/>
</dbReference>
<dbReference type="Pfam" id="PF00440">
    <property type="entry name" value="TetR_N"/>
    <property type="match status" value="1"/>
</dbReference>
<dbReference type="KEGG" id="dfc:DFI_11325"/>
<feature type="DNA-binding region" description="H-T-H motif" evidence="4">
    <location>
        <begin position="29"/>
        <end position="48"/>
    </location>
</feature>
<dbReference type="SUPFAM" id="SSF48498">
    <property type="entry name" value="Tetracyclin repressor-like, C-terminal domain"/>
    <property type="match status" value="1"/>
</dbReference>
<dbReference type="InterPro" id="IPR036271">
    <property type="entry name" value="Tet_transcr_reg_TetR-rel_C_sf"/>
</dbReference>
<protein>
    <submittedName>
        <fullName evidence="6">TetR family transcriptional regulator</fullName>
    </submittedName>
</protein>
<dbReference type="PANTHER" id="PTHR30055">
    <property type="entry name" value="HTH-TYPE TRANSCRIPTIONAL REGULATOR RUTR"/>
    <property type="match status" value="1"/>
</dbReference>